<dbReference type="Proteomes" id="UP000807306">
    <property type="component" value="Unassembled WGS sequence"/>
</dbReference>
<dbReference type="InterPro" id="IPR016181">
    <property type="entry name" value="Acyl_CoA_acyltransferase"/>
</dbReference>
<comment type="caution">
    <text evidence="5">The sequence shown here is derived from an EMBL/GenBank/DDBJ whole genome shotgun (WGS) entry which is preliminary data.</text>
</comment>
<reference evidence="5" key="1">
    <citation type="submission" date="2020-11" db="EMBL/GenBank/DDBJ databases">
        <authorList>
            <consortium name="DOE Joint Genome Institute"/>
            <person name="Ahrendt S."/>
            <person name="Riley R."/>
            <person name="Andreopoulos W."/>
            <person name="Labutti K."/>
            <person name="Pangilinan J."/>
            <person name="Ruiz-Duenas F.J."/>
            <person name="Barrasa J.M."/>
            <person name="Sanchez-Garcia M."/>
            <person name="Camarero S."/>
            <person name="Miyauchi S."/>
            <person name="Serrano A."/>
            <person name="Linde D."/>
            <person name="Babiker R."/>
            <person name="Drula E."/>
            <person name="Ayuso-Fernandez I."/>
            <person name="Pacheco R."/>
            <person name="Padilla G."/>
            <person name="Ferreira P."/>
            <person name="Barriuso J."/>
            <person name="Kellner H."/>
            <person name="Castanera R."/>
            <person name="Alfaro M."/>
            <person name="Ramirez L."/>
            <person name="Pisabarro A.G."/>
            <person name="Kuo A."/>
            <person name="Tritt A."/>
            <person name="Lipzen A."/>
            <person name="He G."/>
            <person name="Yan M."/>
            <person name="Ng V."/>
            <person name="Cullen D."/>
            <person name="Martin F."/>
            <person name="Rosso M.-N."/>
            <person name="Henrissat B."/>
            <person name="Hibbett D."/>
            <person name="Martinez A.T."/>
            <person name="Grigoriev I.V."/>
        </authorList>
    </citation>
    <scope>NUCLEOTIDE SEQUENCE</scope>
    <source>
        <strain evidence="5">CBS 506.95</strain>
    </source>
</reference>
<comment type="similarity">
    <text evidence="1">Belongs to the acetyltransferase family. GNAT subfamily.</text>
</comment>
<evidence type="ECO:0000256" key="1">
    <source>
        <dbReference type="ARBA" id="ARBA00009342"/>
    </source>
</evidence>
<dbReference type="AlphaFoldDB" id="A0A9P6E503"/>
<name>A0A9P6E503_9AGAR</name>
<evidence type="ECO:0000259" key="4">
    <source>
        <dbReference type="Pfam" id="PF13302"/>
    </source>
</evidence>
<evidence type="ECO:0000313" key="5">
    <source>
        <dbReference type="EMBL" id="KAF9522627.1"/>
    </source>
</evidence>
<evidence type="ECO:0000313" key="6">
    <source>
        <dbReference type="Proteomes" id="UP000807306"/>
    </source>
</evidence>
<dbReference type="InterPro" id="IPR039135">
    <property type="entry name" value="NAT9-like"/>
</dbReference>
<keyword evidence="3" id="KW-0012">Acyltransferase</keyword>
<dbReference type="InterPro" id="IPR000182">
    <property type="entry name" value="GNAT_dom"/>
</dbReference>
<keyword evidence="2" id="KW-0808">Transferase</keyword>
<evidence type="ECO:0000256" key="3">
    <source>
        <dbReference type="ARBA" id="ARBA00023315"/>
    </source>
</evidence>
<proteinExistence type="inferred from homology"/>
<protein>
    <submittedName>
        <fullName evidence="5">GNAT domain-containing protein</fullName>
    </submittedName>
</protein>
<accession>A0A9P6E503</accession>
<dbReference type="Gene3D" id="3.40.630.30">
    <property type="match status" value="1"/>
</dbReference>
<dbReference type="SUPFAM" id="SSF55729">
    <property type="entry name" value="Acyl-CoA N-acyltransferases (Nat)"/>
    <property type="match status" value="1"/>
</dbReference>
<feature type="domain" description="N-acetyltransferase" evidence="4">
    <location>
        <begin position="123"/>
        <end position="212"/>
    </location>
</feature>
<dbReference type="EMBL" id="MU157939">
    <property type="protein sequence ID" value="KAF9522627.1"/>
    <property type="molecule type" value="Genomic_DNA"/>
</dbReference>
<dbReference type="OrthoDB" id="5043642at2759"/>
<dbReference type="PANTHER" id="PTHR13256:SF16">
    <property type="entry name" value="ALPHA_BETA-TUBULIN-N-ACETYLTRANSFERASE 9"/>
    <property type="match status" value="1"/>
</dbReference>
<keyword evidence="6" id="KW-1185">Reference proteome</keyword>
<evidence type="ECO:0000256" key="2">
    <source>
        <dbReference type="ARBA" id="ARBA00022679"/>
    </source>
</evidence>
<sequence length="237" mass="26619">MKVNANTVIVGRKVVLVPYGPEHVPKYHQWMLNDELRELTASEQLSLEEEYEMQRKWQIDEDKLTFIILAKESSELLVPPEGLLPDSPLLSKLPMVGDVNIFLYGSRLSLEIPPACDTEDSEDGHSYAEVEIMIAENSYRRGGFATEALQLMLGYATGQPQSFFGHNTVNEDTKLFAAIPPSPLCISPFRLVSRIGSSNEPSVNLFRKLGFQVTKRIEVFDELEMRYLGDPGTLATP</sequence>
<dbReference type="Pfam" id="PF13302">
    <property type="entry name" value="Acetyltransf_3"/>
    <property type="match status" value="1"/>
</dbReference>
<organism evidence="5 6">
    <name type="scientific">Crepidotus variabilis</name>
    <dbReference type="NCBI Taxonomy" id="179855"/>
    <lineage>
        <taxon>Eukaryota</taxon>
        <taxon>Fungi</taxon>
        <taxon>Dikarya</taxon>
        <taxon>Basidiomycota</taxon>
        <taxon>Agaricomycotina</taxon>
        <taxon>Agaricomycetes</taxon>
        <taxon>Agaricomycetidae</taxon>
        <taxon>Agaricales</taxon>
        <taxon>Agaricineae</taxon>
        <taxon>Crepidotaceae</taxon>
        <taxon>Crepidotus</taxon>
    </lineage>
</organism>
<gene>
    <name evidence="5" type="ORF">CPB83DRAFT_776851</name>
</gene>
<dbReference type="GO" id="GO:0008080">
    <property type="term" value="F:N-acetyltransferase activity"/>
    <property type="evidence" value="ECO:0007669"/>
    <property type="project" value="InterPro"/>
</dbReference>
<dbReference type="PANTHER" id="PTHR13256">
    <property type="entry name" value="N-ACETYLTRANSFERASE 9"/>
    <property type="match status" value="1"/>
</dbReference>